<gene>
    <name evidence="3" type="ORF">PRZ48_013578</name>
</gene>
<dbReference type="PANTHER" id="PTHR43841:SF1">
    <property type="entry name" value="3-HYDROXYACYL-THIOESTER DEHYDRATASE X"/>
    <property type="match status" value="1"/>
</dbReference>
<feature type="transmembrane region" description="Helical" evidence="1">
    <location>
        <begin position="6"/>
        <end position="23"/>
    </location>
</feature>
<organism evidence="3 4">
    <name type="scientific">Zasmidium cellare</name>
    <name type="common">Wine cellar mold</name>
    <name type="synonym">Racodium cellare</name>
    <dbReference type="NCBI Taxonomy" id="395010"/>
    <lineage>
        <taxon>Eukaryota</taxon>
        <taxon>Fungi</taxon>
        <taxon>Dikarya</taxon>
        <taxon>Ascomycota</taxon>
        <taxon>Pezizomycotina</taxon>
        <taxon>Dothideomycetes</taxon>
        <taxon>Dothideomycetidae</taxon>
        <taxon>Mycosphaerellales</taxon>
        <taxon>Mycosphaerellaceae</taxon>
        <taxon>Zasmidium</taxon>
    </lineage>
</organism>
<feature type="domain" description="MaoC-like" evidence="2">
    <location>
        <begin position="253"/>
        <end position="305"/>
    </location>
</feature>
<comment type="caution">
    <text evidence="3">The sequence shown here is derived from an EMBL/GenBank/DDBJ whole genome shotgun (WGS) entry which is preliminary data.</text>
</comment>
<dbReference type="InterPro" id="IPR029069">
    <property type="entry name" value="HotDog_dom_sf"/>
</dbReference>
<dbReference type="Pfam" id="PF01575">
    <property type="entry name" value="MaoC_dehydratas"/>
    <property type="match status" value="1"/>
</dbReference>
<dbReference type="CDD" id="cd03441">
    <property type="entry name" value="R_hydratase_like"/>
    <property type="match status" value="1"/>
</dbReference>
<name>A0ABR0E1G3_ZASCE</name>
<keyword evidence="4" id="KW-1185">Reference proteome</keyword>
<protein>
    <recommendedName>
        <fullName evidence="2">MaoC-like domain-containing protein</fullName>
    </recommendedName>
</protein>
<dbReference type="SUPFAM" id="SSF54637">
    <property type="entry name" value="Thioesterase/thiol ester dehydrase-isomerase"/>
    <property type="match status" value="1"/>
</dbReference>
<keyword evidence="1" id="KW-1133">Transmembrane helix</keyword>
<keyword evidence="1" id="KW-0472">Membrane</keyword>
<proteinExistence type="predicted"/>
<evidence type="ECO:0000313" key="3">
    <source>
        <dbReference type="EMBL" id="KAK4495249.1"/>
    </source>
</evidence>
<dbReference type="InterPro" id="IPR002539">
    <property type="entry name" value="MaoC-like_dom"/>
</dbReference>
<dbReference type="Proteomes" id="UP001305779">
    <property type="component" value="Unassembled WGS sequence"/>
</dbReference>
<keyword evidence="1" id="KW-0812">Transmembrane</keyword>
<evidence type="ECO:0000313" key="4">
    <source>
        <dbReference type="Proteomes" id="UP001305779"/>
    </source>
</evidence>
<sequence>MPSTLLKWASVGVLVVIGLALIARRRTQLSQEASIQIGLSKSPNHATGSEIALLAFKAASKHILALIGCTPTMKPDPTHPQRIKLPYIYMQGLLHIDENDERMYNKAVKSNTADNLISPMFLIAQTLPLMIHILADRACPVLPLGSVNTRNTFKIRRPHLAQDIGALRRASQDGNLSYRVYFGGHDRPGYRRKRGVEFCTTIVVLYEGEPEITMDLWVLQFMPTSFEPRFVPDTHEQDQKPLKEDIDGTDLHKIHIDARDPHNWAASTKDYNPIHVSPIGAKLFGFKSVIAHGNHLVALAVEELRHEAVKGGSGPASKARQMLWEGADPIVLEARFVRPTSLPAESSITWQSCQKNKSEIRYEMKSRDKLTSGTFYSSANNTYSRPCIGS</sequence>
<accession>A0ABR0E1G3</accession>
<evidence type="ECO:0000259" key="2">
    <source>
        <dbReference type="Pfam" id="PF01575"/>
    </source>
</evidence>
<evidence type="ECO:0000256" key="1">
    <source>
        <dbReference type="SAM" id="Phobius"/>
    </source>
</evidence>
<dbReference type="Gene3D" id="3.10.129.10">
    <property type="entry name" value="Hotdog Thioesterase"/>
    <property type="match status" value="1"/>
</dbReference>
<dbReference type="EMBL" id="JAXOVC010000012">
    <property type="protein sequence ID" value="KAK4495249.1"/>
    <property type="molecule type" value="Genomic_DNA"/>
</dbReference>
<dbReference type="PANTHER" id="PTHR43841">
    <property type="entry name" value="3-HYDROXYACYL-THIOESTER DEHYDRATASE HTDX-RELATED"/>
    <property type="match status" value="1"/>
</dbReference>
<reference evidence="3 4" key="1">
    <citation type="journal article" date="2023" name="G3 (Bethesda)">
        <title>A chromosome-level genome assembly of Zasmidium syzygii isolated from banana leaves.</title>
        <authorList>
            <person name="van Westerhoven A.C."/>
            <person name="Mehrabi R."/>
            <person name="Talebi R."/>
            <person name="Steentjes M.B.F."/>
            <person name="Corcolon B."/>
            <person name="Chong P.A."/>
            <person name="Kema G.H.J."/>
            <person name="Seidl M.F."/>
        </authorList>
    </citation>
    <scope>NUCLEOTIDE SEQUENCE [LARGE SCALE GENOMIC DNA]</scope>
    <source>
        <strain evidence="3 4">P124</strain>
    </source>
</reference>